<dbReference type="SUPFAM" id="SSF53686">
    <property type="entry name" value="Tryptophan synthase beta subunit-like PLP-dependent enzymes"/>
    <property type="match status" value="1"/>
</dbReference>
<dbReference type="Proteomes" id="UP000243797">
    <property type="component" value="Unassembled WGS sequence"/>
</dbReference>
<reference evidence="2 3" key="1">
    <citation type="submission" date="2017-06" db="EMBL/GenBank/DDBJ databases">
        <title>Draft genome sequence of a variant of Elsinoe murrayae.</title>
        <authorList>
            <person name="Cheng Q."/>
        </authorList>
    </citation>
    <scope>NUCLEOTIDE SEQUENCE [LARGE SCALE GENOMIC DNA]</scope>
    <source>
        <strain evidence="2 3">CQ-2017a</strain>
    </source>
</reference>
<dbReference type="Pfam" id="PF00291">
    <property type="entry name" value="PALP"/>
    <property type="match status" value="1"/>
</dbReference>
<dbReference type="OrthoDB" id="10059875at2759"/>
<protein>
    <recommendedName>
        <fullName evidence="1">Tryptophan synthase beta chain-like PALP domain-containing protein</fullName>
    </recommendedName>
</protein>
<dbReference type="Gene3D" id="3.40.50.1100">
    <property type="match status" value="2"/>
</dbReference>
<organism evidence="2 3">
    <name type="scientific">Sphaceloma murrayae</name>
    <dbReference type="NCBI Taxonomy" id="2082308"/>
    <lineage>
        <taxon>Eukaryota</taxon>
        <taxon>Fungi</taxon>
        <taxon>Dikarya</taxon>
        <taxon>Ascomycota</taxon>
        <taxon>Pezizomycotina</taxon>
        <taxon>Dothideomycetes</taxon>
        <taxon>Dothideomycetidae</taxon>
        <taxon>Myriangiales</taxon>
        <taxon>Elsinoaceae</taxon>
        <taxon>Sphaceloma</taxon>
    </lineage>
</organism>
<evidence type="ECO:0000259" key="1">
    <source>
        <dbReference type="Pfam" id="PF00291"/>
    </source>
</evidence>
<dbReference type="PANTHER" id="PTHR42937:SF1">
    <property type="entry name" value="DIAMINOPROPIONATE AMMONIA-LYASE"/>
    <property type="match status" value="1"/>
</dbReference>
<accession>A0A2K1QZX7</accession>
<dbReference type="EMBL" id="NKHZ01000022">
    <property type="protein sequence ID" value="PNS20599.1"/>
    <property type="molecule type" value="Genomic_DNA"/>
</dbReference>
<dbReference type="AlphaFoldDB" id="A0A2K1QZX7"/>
<proteinExistence type="predicted"/>
<evidence type="ECO:0000313" key="3">
    <source>
        <dbReference type="Proteomes" id="UP000243797"/>
    </source>
</evidence>
<sequence length="407" mass="43988">MPSATFTIACAEGQKNLTLPHVLRNGHRKCQTPGTDQESSCKPPDQATRNAIRKLQSQLPCPGPTPLIALPQLAERYKQARVFVKDESNRLGLPSFKILGASWAIYRVLCRRLDLPDDTSLSEIRSALARARAKGDTIKLIACSAGNWGRAVARMAAVTEVQATIFLPRGTEVTTRDLIDGEGACVHVKVLNVDYDEGVKLAQRLALEEDWLLVMDTSWDGYEEFPGWVVEGYSAMLDEVEEQVQTQCGMAITTAIASVGVGSWAQAVVERYRGLSGGGAIKVAAVEPEAAPCLMASLERGGLTSVETRRTIMNGMNCGTVSKIAWPILQAGVDVSVAVGDEEVHRMAEQLACLALPIGPCGAADFVALDKLWETGQLLEDGDEGVVVLFSTEGPRDYAYEERGRGR</sequence>
<dbReference type="InterPro" id="IPR001926">
    <property type="entry name" value="TrpB-like_PALP"/>
</dbReference>
<keyword evidence="3" id="KW-1185">Reference proteome</keyword>
<name>A0A2K1QZX7_9PEZI</name>
<evidence type="ECO:0000313" key="2">
    <source>
        <dbReference type="EMBL" id="PNS20599.1"/>
    </source>
</evidence>
<dbReference type="STRING" id="2082308.A0A2K1QZX7"/>
<gene>
    <name evidence="2" type="ORF">CAC42_326</name>
</gene>
<dbReference type="PANTHER" id="PTHR42937">
    <property type="match status" value="1"/>
</dbReference>
<dbReference type="InParanoid" id="A0A2K1QZX7"/>
<feature type="domain" description="Tryptophan synthase beta chain-like PALP" evidence="1">
    <location>
        <begin position="62"/>
        <end position="390"/>
    </location>
</feature>
<dbReference type="InterPro" id="IPR036052">
    <property type="entry name" value="TrpB-like_PALP_sf"/>
</dbReference>
<comment type="caution">
    <text evidence="2">The sequence shown here is derived from an EMBL/GenBank/DDBJ whole genome shotgun (WGS) entry which is preliminary data.</text>
</comment>